<organism evidence="3 4">
    <name type="scientific">Hominibacterium faecale</name>
    <dbReference type="NCBI Taxonomy" id="2839743"/>
    <lineage>
        <taxon>Bacteria</taxon>
        <taxon>Bacillati</taxon>
        <taxon>Bacillota</taxon>
        <taxon>Clostridia</taxon>
        <taxon>Peptostreptococcales</taxon>
        <taxon>Anaerovoracaceae</taxon>
        <taxon>Hominibacterium</taxon>
    </lineage>
</organism>
<dbReference type="GO" id="GO:0003677">
    <property type="term" value="F:DNA binding"/>
    <property type="evidence" value="ECO:0007669"/>
    <property type="project" value="UniProtKB-KW"/>
</dbReference>
<dbReference type="PANTHER" id="PTHR30204:SF90">
    <property type="entry name" value="HTH-TYPE TRANSCRIPTIONAL ACTIVATOR MTA"/>
    <property type="match status" value="1"/>
</dbReference>
<gene>
    <name evidence="3" type="ORF">OBO34_03995</name>
</gene>
<dbReference type="InterPro" id="IPR012925">
    <property type="entry name" value="TipAS_dom"/>
</dbReference>
<dbReference type="AlphaFoldDB" id="A0A9J6QSD2"/>
<reference evidence="3" key="1">
    <citation type="submission" date="2022-09" db="EMBL/GenBank/DDBJ databases">
        <title>Culturomic study of gut microbiota in children with autism spectrum disorder.</title>
        <authorList>
            <person name="Efimov B.A."/>
            <person name="Chaplin A.V."/>
            <person name="Sokolova S.R."/>
            <person name="Pikina A.P."/>
            <person name="Korzhanova M."/>
            <person name="Belova V."/>
            <person name="Korostin D."/>
        </authorList>
    </citation>
    <scope>NUCLEOTIDE SEQUENCE</scope>
    <source>
        <strain evidence="3">ASD5510</strain>
    </source>
</reference>
<dbReference type="RefSeq" id="WP_269478378.1">
    <property type="nucleotide sequence ID" value="NZ_JAOSHN010000001.1"/>
</dbReference>
<name>A0A9J6QSD2_9FIRM</name>
<protein>
    <submittedName>
        <fullName evidence="3">MerR family transcriptional regulator</fullName>
    </submittedName>
</protein>
<evidence type="ECO:0000259" key="2">
    <source>
        <dbReference type="PROSITE" id="PS50937"/>
    </source>
</evidence>
<dbReference type="Pfam" id="PF13411">
    <property type="entry name" value="MerR_1"/>
    <property type="match status" value="1"/>
</dbReference>
<dbReference type="SUPFAM" id="SSF46955">
    <property type="entry name" value="Putative DNA-binding domain"/>
    <property type="match status" value="1"/>
</dbReference>
<dbReference type="CDD" id="cd01106">
    <property type="entry name" value="HTH_TipAL-Mta"/>
    <property type="match status" value="1"/>
</dbReference>
<accession>A0A9J6QSD2</accession>
<dbReference type="InterPro" id="IPR000551">
    <property type="entry name" value="MerR-type_HTH_dom"/>
</dbReference>
<dbReference type="EMBL" id="JAOSHN010000001">
    <property type="protein sequence ID" value="MCU7377515.1"/>
    <property type="molecule type" value="Genomic_DNA"/>
</dbReference>
<keyword evidence="1" id="KW-0238">DNA-binding</keyword>
<dbReference type="InterPro" id="IPR009061">
    <property type="entry name" value="DNA-bd_dom_put_sf"/>
</dbReference>
<evidence type="ECO:0000313" key="3">
    <source>
        <dbReference type="EMBL" id="MCU7377515.1"/>
    </source>
</evidence>
<feature type="domain" description="HTH merR-type" evidence="2">
    <location>
        <begin position="1"/>
        <end position="70"/>
    </location>
</feature>
<proteinExistence type="predicted"/>
<dbReference type="PROSITE" id="PS50937">
    <property type="entry name" value="HTH_MERR_2"/>
    <property type="match status" value="1"/>
</dbReference>
<sequence>MKTIGQIAALTGISTRTLQYYDEIGLLKPSKLTPSGYRLYSSEALERLQQILFFKELGFKLQEIKKILEKPEFDKRIAYGKQKQMLLLKRNRIDRLIELLGRLEKGETCMSFKEFDLSEYIDALESFKDSNEDAVIKHWGSMEAFDELLHKLKNNESDAARLAIKQFGSVEKYTAAMKYNMEHFAKLMDRQQELTEEDRDEIFSKQNALFEKLTSDLAEPASCDRVQKVVHELVVFTQDTAPVPDLGEGYWDMVIESYSSETAKEIIDTKYGPGASTYIAQALQSYFSNSKPVI</sequence>
<dbReference type="PRINTS" id="PR00040">
    <property type="entry name" value="HTHMERR"/>
</dbReference>
<evidence type="ECO:0000313" key="4">
    <source>
        <dbReference type="Proteomes" id="UP001065549"/>
    </source>
</evidence>
<evidence type="ECO:0000256" key="1">
    <source>
        <dbReference type="ARBA" id="ARBA00023125"/>
    </source>
</evidence>
<dbReference type="Proteomes" id="UP001065549">
    <property type="component" value="Unassembled WGS sequence"/>
</dbReference>
<dbReference type="SMART" id="SM00422">
    <property type="entry name" value="HTH_MERR"/>
    <property type="match status" value="1"/>
</dbReference>
<dbReference type="InterPro" id="IPR047057">
    <property type="entry name" value="MerR_fam"/>
</dbReference>
<comment type="caution">
    <text evidence="3">The sequence shown here is derived from an EMBL/GenBank/DDBJ whole genome shotgun (WGS) entry which is preliminary data.</text>
</comment>
<dbReference type="Pfam" id="PF07739">
    <property type="entry name" value="TipAS"/>
    <property type="match status" value="1"/>
</dbReference>
<dbReference type="Gene3D" id="1.10.1660.10">
    <property type="match status" value="1"/>
</dbReference>
<dbReference type="GO" id="GO:0003700">
    <property type="term" value="F:DNA-binding transcription factor activity"/>
    <property type="evidence" value="ECO:0007669"/>
    <property type="project" value="InterPro"/>
</dbReference>
<keyword evidence="4" id="KW-1185">Reference proteome</keyword>
<dbReference type="PANTHER" id="PTHR30204">
    <property type="entry name" value="REDOX-CYCLING DRUG-SENSING TRANSCRIPTIONAL ACTIVATOR SOXR"/>
    <property type="match status" value="1"/>
</dbReference>